<dbReference type="RefSeq" id="WP_379900979.1">
    <property type="nucleotide sequence ID" value="NZ_JBHULM010000007.1"/>
</dbReference>
<dbReference type="Proteomes" id="UP001597467">
    <property type="component" value="Unassembled WGS sequence"/>
</dbReference>
<accession>A0ABW5JYJ1</accession>
<evidence type="ECO:0000313" key="3">
    <source>
        <dbReference type="Proteomes" id="UP001597467"/>
    </source>
</evidence>
<sequence length="661" mass="77846">MKEIVFDSFKSTLQEVKILNNVVVNEKNSKSELDRSLKQAQDLLFSSYSNLSIFAESVKSYISVGYKITPFDKKEKKQISKIEAKIIYNKLLSIINSVLDEDIIVPTESLILQSQVSSLGLAFISASIDESLQKNNDDLNISKLKSQELSTTLNKYFAAIISYIQDILLYDVFLIFEKPEITYLQEIVFTTDYKKEYIDKWLNCTVTFNELRRNKRTDHWAEIYKLKLEFEQIEKIENHQKKLFNERIDFEIRNAINDFDELEDDVKKEALNKEIKLIQDFFNSDTSKTVVKRLKNILNFSKPKEVVLEYDNILRDRLLLSDFNVYEVGKSNYSSAFVASFFMQYLDKLKEYLESLNDEVNTNEMINNQFQYNDFKELLLVEELEKRLANEAVEYKTKIDELWQTYTFDPKYFDTYISGDLYNIFLKSIYEKIKPLNDFEINKYLTLSVNQFKTHTPEKRVEAFKRIYHDTYWHPNQMEYKANEYDNKYVIHVWKHYTSHFLLFKDAVENVLQDFKNGLIGSGKKQEVIEKPKSKSKSKYQSFTYINNLTGQSNLTGLKDSLIRKKLIASDTDLKDFRKVFSGEAIENPITWTGNISELSYFIKQLHNELKLVADLKQQQWAVTINCFIQENGEQYNRTKLRTQKVPATSKNIDSALKTLK</sequence>
<evidence type="ECO:0000256" key="1">
    <source>
        <dbReference type="SAM" id="Coils"/>
    </source>
</evidence>
<feature type="coiled-coil region" evidence="1">
    <location>
        <begin position="245"/>
        <end position="272"/>
    </location>
</feature>
<comment type="caution">
    <text evidence="2">The sequence shown here is derived from an EMBL/GenBank/DDBJ whole genome shotgun (WGS) entry which is preliminary data.</text>
</comment>
<keyword evidence="1" id="KW-0175">Coiled coil</keyword>
<protein>
    <submittedName>
        <fullName evidence="2">Uncharacterized protein</fullName>
    </submittedName>
</protein>
<gene>
    <name evidence="2" type="ORF">ACFSSB_03420</name>
</gene>
<name>A0ABW5JYJ1_9FLAO</name>
<proteinExistence type="predicted"/>
<keyword evidence="3" id="KW-1185">Reference proteome</keyword>
<reference evidence="3" key="1">
    <citation type="journal article" date="2019" name="Int. J. Syst. Evol. Microbiol.">
        <title>The Global Catalogue of Microorganisms (GCM) 10K type strain sequencing project: providing services to taxonomists for standard genome sequencing and annotation.</title>
        <authorList>
            <consortium name="The Broad Institute Genomics Platform"/>
            <consortium name="The Broad Institute Genome Sequencing Center for Infectious Disease"/>
            <person name="Wu L."/>
            <person name="Ma J."/>
        </authorList>
    </citation>
    <scope>NUCLEOTIDE SEQUENCE [LARGE SCALE GENOMIC DNA]</scope>
    <source>
        <strain evidence="3">KCTC 42808</strain>
    </source>
</reference>
<dbReference type="EMBL" id="JBHULM010000007">
    <property type="protein sequence ID" value="MFD2541354.1"/>
    <property type="molecule type" value="Genomic_DNA"/>
</dbReference>
<evidence type="ECO:0000313" key="2">
    <source>
        <dbReference type="EMBL" id="MFD2541354.1"/>
    </source>
</evidence>
<organism evidence="2 3">
    <name type="scientific">Lacinutrix gracilariae</name>
    <dbReference type="NCBI Taxonomy" id="1747198"/>
    <lineage>
        <taxon>Bacteria</taxon>
        <taxon>Pseudomonadati</taxon>
        <taxon>Bacteroidota</taxon>
        <taxon>Flavobacteriia</taxon>
        <taxon>Flavobacteriales</taxon>
        <taxon>Flavobacteriaceae</taxon>
        <taxon>Lacinutrix</taxon>
    </lineage>
</organism>